<dbReference type="WBParaSite" id="nRc.2.0.1.t37091-RA">
    <property type="protein sequence ID" value="nRc.2.0.1.t37091-RA"/>
    <property type="gene ID" value="nRc.2.0.1.g37091"/>
</dbReference>
<keyword evidence="1" id="KW-0812">Transmembrane</keyword>
<dbReference type="AlphaFoldDB" id="A0A915KGI8"/>
<feature type="transmembrane region" description="Helical" evidence="1">
    <location>
        <begin position="73"/>
        <end position="99"/>
    </location>
</feature>
<dbReference type="Proteomes" id="UP000887565">
    <property type="component" value="Unplaced"/>
</dbReference>
<evidence type="ECO:0000313" key="3">
    <source>
        <dbReference type="WBParaSite" id="nRc.2.0.1.t37091-RA"/>
    </source>
</evidence>
<keyword evidence="1" id="KW-0472">Membrane</keyword>
<name>A0A915KGI8_ROMCU</name>
<evidence type="ECO:0000256" key="1">
    <source>
        <dbReference type="SAM" id="Phobius"/>
    </source>
</evidence>
<sequence length="203" mass="23260">MDITTSSGTIKTRTSFLVERRTRGGKWISKRFLKLSIEIILILSAVSTCSEAYRVVQHFTTYSKQVNKKYKDLVALGRILALIFFAFTSTLTLLAYVIYRCIKESGILCPLSLMTMIEIFILVKIYEAREYFPYRDRTINDKVKVESMLNTLKVRVWISLVSHVCGGGPKLGLWHVGSYSLVKPLESKDIDHHCALYHDDKVL</sequence>
<accession>A0A915KGI8</accession>
<evidence type="ECO:0000313" key="2">
    <source>
        <dbReference type="Proteomes" id="UP000887565"/>
    </source>
</evidence>
<reference evidence="3" key="1">
    <citation type="submission" date="2022-11" db="UniProtKB">
        <authorList>
            <consortium name="WormBaseParasite"/>
        </authorList>
    </citation>
    <scope>IDENTIFICATION</scope>
</reference>
<proteinExistence type="predicted"/>
<feature type="transmembrane region" description="Helical" evidence="1">
    <location>
        <begin position="105"/>
        <end position="126"/>
    </location>
</feature>
<protein>
    <submittedName>
        <fullName evidence="3">Uncharacterized protein</fullName>
    </submittedName>
</protein>
<keyword evidence="2" id="KW-1185">Reference proteome</keyword>
<keyword evidence="1" id="KW-1133">Transmembrane helix</keyword>
<organism evidence="2 3">
    <name type="scientific">Romanomermis culicivorax</name>
    <name type="common">Nematode worm</name>
    <dbReference type="NCBI Taxonomy" id="13658"/>
    <lineage>
        <taxon>Eukaryota</taxon>
        <taxon>Metazoa</taxon>
        <taxon>Ecdysozoa</taxon>
        <taxon>Nematoda</taxon>
        <taxon>Enoplea</taxon>
        <taxon>Dorylaimia</taxon>
        <taxon>Mermithida</taxon>
        <taxon>Mermithoidea</taxon>
        <taxon>Mermithidae</taxon>
        <taxon>Romanomermis</taxon>
    </lineage>
</organism>